<name>A0ACB7XSB8_9ERIC</name>
<accession>A0ACB7XSB8</accession>
<reference evidence="1 2" key="1">
    <citation type="journal article" date="2021" name="Hortic Res">
        <title>High-quality reference genome and annotation aids understanding of berry development for evergreen blueberry (Vaccinium darrowii).</title>
        <authorList>
            <person name="Yu J."/>
            <person name="Hulse-Kemp A.M."/>
            <person name="Babiker E."/>
            <person name="Staton M."/>
        </authorList>
    </citation>
    <scope>NUCLEOTIDE SEQUENCE [LARGE SCALE GENOMIC DNA]</scope>
    <source>
        <strain evidence="2">cv. NJ 8807/NJ 8810</strain>
        <tissue evidence="1">Young leaf</tissue>
    </source>
</reference>
<protein>
    <submittedName>
        <fullName evidence="1">Uncharacterized protein</fullName>
    </submittedName>
</protein>
<dbReference type="Proteomes" id="UP000828048">
    <property type="component" value="Chromosome 1"/>
</dbReference>
<proteinExistence type="predicted"/>
<organism evidence="1 2">
    <name type="scientific">Vaccinium darrowii</name>
    <dbReference type="NCBI Taxonomy" id="229202"/>
    <lineage>
        <taxon>Eukaryota</taxon>
        <taxon>Viridiplantae</taxon>
        <taxon>Streptophyta</taxon>
        <taxon>Embryophyta</taxon>
        <taxon>Tracheophyta</taxon>
        <taxon>Spermatophyta</taxon>
        <taxon>Magnoliopsida</taxon>
        <taxon>eudicotyledons</taxon>
        <taxon>Gunneridae</taxon>
        <taxon>Pentapetalae</taxon>
        <taxon>asterids</taxon>
        <taxon>Ericales</taxon>
        <taxon>Ericaceae</taxon>
        <taxon>Vaccinioideae</taxon>
        <taxon>Vaccinieae</taxon>
        <taxon>Vaccinium</taxon>
    </lineage>
</organism>
<comment type="caution">
    <text evidence="1">The sequence shown here is derived from an EMBL/GenBank/DDBJ whole genome shotgun (WGS) entry which is preliminary data.</text>
</comment>
<evidence type="ECO:0000313" key="2">
    <source>
        <dbReference type="Proteomes" id="UP000828048"/>
    </source>
</evidence>
<dbReference type="EMBL" id="CM037151">
    <property type="protein sequence ID" value="KAH7843335.1"/>
    <property type="molecule type" value="Genomic_DNA"/>
</dbReference>
<sequence length="1145" mass="127513">MYWFTAKSVVASVPRWRCLSLLLLRPPFHRRSFTTSRPLLNKQGERLFCLKERRGFKGSTKSTRRPKEPNYVLDDKNYSHILWWKERMQLCRKPSTVHLIKRLIYSNLLGLDINLKNGSLKEGTLNWEILQFKSAFPREVLLCRVGDFYEALGIDACVLVEYAGLNPFGGLRTDSVPRAGCPVVNLRQTLDDLTRNGYSVCIVEEVQGPTQARSRKDRFISGHAHPGSPYVFGLVGADHDLDFPEPMPVVGISRSAKGYCIVSVLETMKTYSTDDGLTEEALVTKLRTCSFHHLFLHTSLRNNSSGTCRWGEFGEGGLLWGECRARHFEWLDGNPVNVLLSKVKELYGLDDEVTFRNITVTSENRPRPIHLGTATQIGALPTEGIPSLLKVLLPRNSTGLPVLYIRDLLLNPPAYAIASTIQEVCRLMGNVRCSIPDFTCISSAKLVKLLELREANHIEFCKIKSVLDEILQMYRNPELLEILKLLMDPTWVATGLKIDFDKLVSECELASTRIGEMISLEVESDQQISSYPNIPSDFFEDMESCWKGRVKRIHLEEVFVEVEKAADALSLAVSEDFLPIISRIKASTAPLGGPKGEILYAREHEAVWFKGKRFTPSVWAGTPGEVQIKQLKAAVDSKGRKVGEEWFTTVKVEDALTRYHEAGAEAKARVLELLRTLSAELQLKINILVFASMLLVIAKALFAHVSEGRRRKWVFPTLSPLQRSKDIEASDVASGMKIIGLSPYWFDVAQGSAVQNTVNMQSLFLLTGPNGGGKSSLLRSICATSLLGICGLMVPAESACIPHFDSIMLHMKSYDSPADGKSSFQIEMSEIRSVISGATSRSLVLVDEICRGTETAKGTCIAGSIVETLDAIGCLGIVSTHLHGIFDLPLSTNHTVYKAMATENVDGLIKPTWKLIDGICKESLAFETAQREGIPETIIQRAEELYSSAYTKDMLSERSEAKLECFTFDKKVNGSHESSHRFNGIRKSKFYAEGESATPMEIFQKEVDSAVTIVVQKKLIELYNKENLTDLPEVKCVAIAAREQPPPSAIGSSSVYVMLRPDRKLYVGETDDLEGRIRAHRSKEGMNNASFIYFLVPGKSLACQLETLLVNQLPNQGFQLTNQADGKHRNFGTSNISLESVSAHR</sequence>
<evidence type="ECO:0000313" key="1">
    <source>
        <dbReference type="EMBL" id="KAH7843335.1"/>
    </source>
</evidence>
<keyword evidence="2" id="KW-1185">Reference proteome</keyword>
<gene>
    <name evidence="1" type="ORF">Vadar_015327</name>
</gene>